<sequence>MGTAEDHHLPRGYPAAEKVDVSDQPGQDETKNKKKNPRFFESKQKGDRGFIEGW</sequence>
<feature type="region of interest" description="Disordered" evidence="1">
    <location>
        <begin position="1"/>
        <end position="54"/>
    </location>
</feature>
<name>A0ABC8JA48_ERUVS</name>
<dbReference type="Proteomes" id="UP001642260">
    <property type="component" value="Unassembled WGS sequence"/>
</dbReference>
<comment type="caution">
    <text evidence="2">The sequence shown here is derived from an EMBL/GenBank/DDBJ whole genome shotgun (WGS) entry which is preliminary data.</text>
</comment>
<evidence type="ECO:0000313" key="3">
    <source>
        <dbReference type="Proteomes" id="UP001642260"/>
    </source>
</evidence>
<dbReference type="AlphaFoldDB" id="A0ABC8JA48"/>
<evidence type="ECO:0000313" key="2">
    <source>
        <dbReference type="EMBL" id="CAH8319924.1"/>
    </source>
</evidence>
<keyword evidence="3" id="KW-1185">Reference proteome</keyword>
<accession>A0ABC8JA48</accession>
<proteinExistence type="predicted"/>
<evidence type="ECO:0000256" key="1">
    <source>
        <dbReference type="SAM" id="MobiDB-lite"/>
    </source>
</evidence>
<gene>
    <name evidence="2" type="ORF">ERUC_LOCUS8590</name>
</gene>
<dbReference type="EMBL" id="CAKOAT010089600">
    <property type="protein sequence ID" value="CAH8319924.1"/>
    <property type="molecule type" value="Genomic_DNA"/>
</dbReference>
<protein>
    <submittedName>
        <fullName evidence="2">Uncharacterized protein</fullName>
    </submittedName>
</protein>
<reference evidence="2 3" key="1">
    <citation type="submission" date="2022-03" db="EMBL/GenBank/DDBJ databases">
        <authorList>
            <person name="Macdonald S."/>
            <person name="Ahmed S."/>
            <person name="Newling K."/>
        </authorList>
    </citation>
    <scope>NUCLEOTIDE SEQUENCE [LARGE SCALE GENOMIC DNA]</scope>
</reference>
<feature type="compositionally biased region" description="Basic and acidic residues" evidence="1">
    <location>
        <begin position="38"/>
        <end position="54"/>
    </location>
</feature>
<organism evidence="2 3">
    <name type="scientific">Eruca vesicaria subsp. sativa</name>
    <name type="common">Garden rocket</name>
    <name type="synonym">Eruca sativa</name>
    <dbReference type="NCBI Taxonomy" id="29727"/>
    <lineage>
        <taxon>Eukaryota</taxon>
        <taxon>Viridiplantae</taxon>
        <taxon>Streptophyta</taxon>
        <taxon>Embryophyta</taxon>
        <taxon>Tracheophyta</taxon>
        <taxon>Spermatophyta</taxon>
        <taxon>Magnoliopsida</taxon>
        <taxon>eudicotyledons</taxon>
        <taxon>Gunneridae</taxon>
        <taxon>Pentapetalae</taxon>
        <taxon>rosids</taxon>
        <taxon>malvids</taxon>
        <taxon>Brassicales</taxon>
        <taxon>Brassicaceae</taxon>
        <taxon>Brassiceae</taxon>
        <taxon>Eruca</taxon>
    </lineage>
</organism>